<organism evidence="2 3">
    <name type="scientific">Yersinia enterocolitica LC20</name>
    <dbReference type="NCBI Taxonomy" id="1443113"/>
    <lineage>
        <taxon>Bacteria</taxon>
        <taxon>Pseudomonadati</taxon>
        <taxon>Pseudomonadota</taxon>
        <taxon>Gammaproteobacteria</taxon>
        <taxon>Enterobacterales</taxon>
        <taxon>Yersiniaceae</taxon>
        <taxon>Yersinia</taxon>
    </lineage>
</organism>
<feature type="transmembrane region" description="Helical" evidence="1">
    <location>
        <begin position="250"/>
        <end position="267"/>
    </location>
</feature>
<gene>
    <name evidence="2" type="ORF">LC20_01960</name>
</gene>
<protein>
    <submittedName>
        <fullName evidence="2">Uncharacterized protein</fullName>
    </submittedName>
</protein>
<keyword evidence="1" id="KW-0812">Transmembrane</keyword>
<proteinExistence type="predicted"/>
<dbReference type="Proteomes" id="UP000230961">
    <property type="component" value="Chromosome"/>
</dbReference>
<dbReference type="KEGG" id="yel:LC20_01960"/>
<feature type="transmembrane region" description="Helical" evidence="1">
    <location>
        <begin position="162"/>
        <end position="182"/>
    </location>
</feature>
<reference evidence="2 3" key="1">
    <citation type="submission" date="2017-11" db="EMBL/GenBank/DDBJ databases">
        <title>The complete genome sequence and comparative genome analysis of Yersinia enterocolitica strain LC20.</title>
        <authorList>
            <person name="Shi G."/>
            <person name="Su M."/>
            <person name="Liang J."/>
            <person name="Gu W."/>
            <person name="Xiao Y."/>
            <person name="Zhang Z."/>
            <person name="Qiu H."/>
            <person name="Duan R."/>
            <person name="Zhang Z."/>
            <person name="Li Y."/>
            <person name="Zhang X."/>
            <person name="Ling Y."/>
            <person name="Song L."/>
            <person name="Chen M."/>
            <person name="Zhao Y."/>
            <person name="Wu J."/>
            <person name="Jing H."/>
            <person name="Xiao J."/>
            <person name="Wang X."/>
        </authorList>
    </citation>
    <scope>NUCLEOTIDE SEQUENCE [LARGE SCALE GENOMIC DNA]</scope>
    <source>
        <strain evidence="2 3">LC20</strain>
    </source>
</reference>
<sequence>MGKISSLYKFRRDSADMAQLNLDYFINNSMMDSPTYRYMSRSECLFLFVRYLLALMTIVFLVTIIFPDLIDDILTLSVSSFPAMLSLVLLLPCSNRLASQKLSPYLLMFHLLPFGYYFSHGLLTISLLGLFLLYFIAINICDIKPLRCERRTQLASALPNEYPFGLALVCFSLLYISFFLLFELDDSIISLMMLSWIFFLLAKWHWPVVALNLLGAAGVFWFFSSGFVEVKHHQNIIIDALVKVSLLDNILFLIFSLSLFTNMLFWLEAWQRDRSPIVKTEC</sequence>
<name>A0A7U4K0Y8_YEREN</name>
<feature type="transmembrane region" description="Helical" evidence="1">
    <location>
        <begin position="124"/>
        <end position="141"/>
    </location>
</feature>
<evidence type="ECO:0000313" key="3">
    <source>
        <dbReference type="Proteomes" id="UP000230961"/>
    </source>
</evidence>
<accession>A0A7U4K0Y8</accession>
<feature type="transmembrane region" description="Helical" evidence="1">
    <location>
        <begin position="45"/>
        <end position="67"/>
    </location>
</feature>
<keyword evidence="1" id="KW-0472">Membrane</keyword>
<evidence type="ECO:0000313" key="2">
    <source>
        <dbReference type="EMBL" id="AHM73213.1"/>
    </source>
</evidence>
<evidence type="ECO:0000256" key="1">
    <source>
        <dbReference type="SAM" id="Phobius"/>
    </source>
</evidence>
<dbReference type="EMBL" id="CP007448">
    <property type="protein sequence ID" value="AHM73213.1"/>
    <property type="molecule type" value="Genomic_DNA"/>
</dbReference>
<keyword evidence="1" id="KW-1133">Transmembrane helix</keyword>
<dbReference type="AlphaFoldDB" id="A0A7U4K0Y8"/>